<evidence type="ECO:0000256" key="7">
    <source>
        <dbReference type="ARBA" id="ARBA00022729"/>
    </source>
</evidence>
<dbReference type="Pfam" id="PF00577">
    <property type="entry name" value="Usher"/>
    <property type="match status" value="1"/>
</dbReference>
<protein>
    <submittedName>
        <fullName evidence="14">Fimbria/pilus outer membrane usher protein</fullName>
    </submittedName>
</protein>
<name>A0ABV0HET8_9ENTR</name>
<comment type="subcellular location">
    <subcellularLocation>
        <location evidence="1 10">Cell outer membrane</location>
        <topology evidence="1 10">Multi-pass membrane protein</topology>
    </subcellularLocation>
</comment>
<feature type="signal peptide" evidence="11">
    <location>
        <begin position="1"/>
        <end position="33"/>
    </location>
</feature>
<dbReference type="PROSITE" id="PS51257">
    <property type="entry name" value="PROKAR_LIPOPROTEIN"/>
    <property type="match status" value="1"/>
</dbReference>
<dbReference type="Gene3D" id="2.60.40.3110">
    <property type="match status" value="1"/>
</dbReference>
<evidence type="ECO:0000256" key="3">
    <source>
        <dbReference type="ARBA" id="ARBA00022448"/>
    </source>
</evidence>
<dbReference type="InterPro" id="IPR043142">
    <property type="entry name" value="PapC-like_C_sf"/>
</dbReference>
<evidence type="ECO:0000256" key="6">
    <source>
        <dbReference type="ARBA" id="ARBA00022692"/>
    </source>
</evidence>
<evidence type="ECO:0000256" key="11">
    <source>
        <dbReference type="SAM" id="SignalP"/>
    </source>
</evidence>
<evidence type="ECO:0000256" key="2">
    <source>
        <dbReference type="ARBA" id="ARBA00008064"/>
    </source>
</evidence>
<comment type="caution">
    <text evidence="14">The sequence shown here is derived from an EMBL/GenBank/DDBJ whole genome shotgun (WGS) entry which is preliminary data.</text>
</comment>
<organism evidence="14 15">
    <name type="scientific">Pseudocitrobacter cyperus</name>
    <dbReference type="NCBI Taxonomy" id="3112843"/>
    <lineage>
        <taxon>Bacteria</taxon>
        <taxon>Pseudomonadati</taxon>
        <taxon>Pseudomonadota</taxon>
        <taxon>Gammaproteobacteria</taxon>
        <taxon>Enterobacterales</taxon>
        <taxon>Enterobacteriaceae</taxon>
        <taxon>Pseudocitrobacter</taxon>
    </lineage>
</organism>
<sequence length="855" mass="93838">MIARISKKQLKFSQIACFITLQCAFLACQPAAAREYFNPALLGIDGPGKGITDLSAFEDGVGQLPGTYHVDVIINQKSAGRQDVAFTLQPDANGQNMLAPCLSVDTLKSLGVKTDLFPQLADKGECADLAVIPQASTRFEFNRQQLLLSIPQAAMDLHARGYVSPERLDQGINALLLNYNFSGSNSSARSHEFTDSDSYYLNLRPGMNIGPWRLRNYSTWSRNTSGNETQDNWDSVYTYLQRDILALKGQLTLGDSTSPSDMFDSVSFRGAQIASDDDMLPDSLRGYAPVIRGIARTHAQVIVKQNGYTTYQTYVPAGAFTITDMYPTGSSGDLDVTIKEADGSEQHQIIPFASLPVLQREGRLKYSLTSGQYRAYDNSIDKTYFTQATAIYGLPAGLTWYGGGQFSQHYQSLLTGLGKNLGEMGAFSVDVAQAWSTPQNEEKTSGQSVRARYSKNILTTGTNISISGYRYSTSGYYTLQDTLDTWRSGQDQNVIDRRRNRAEILLTQNLSQQMGSITLNAVSEDYWNSDKKMRSLGVGYSNSWQGITYSLNYSYNRNTTDNSNRRDDDNRIKTYNSDQIFSLNISIPLDRWLSHSWASYSLNTSKQGDTSHTVGLNGSALADQNLNWSIQESQTNRGVGNGGYASLNYQGTYAKVNAAYNYDHNQQQVNYGIEGGIVAHARGITLSQALGETSALVEAPGASGVNITNQTGVNTDFRGYTVVPYLSPYRENQIALDTSALPDDADVSLSSLTVTPTRGAIVRAHFNTQIGKRVLMTLTRSNGEVVPFGAIVNAENNNSGFIVGDNGLVYLTGMSAKGSLQVKWGSKSNEHCQIAFNLPDSFNNVNIIEMNEICH</sequence>
<dbReference type="Gene3D" id="3.10.20.410">
    <property type="match status" value="1"/>
</dbReference>
<dbReference type="PROSITE" id="PS01151">
    <property type="entry name" value="FIMBRIAL_USHER"/>
    <property type="match status" value="1"/>
</dbReference>
<evidence type="ECO:0000256" key="10">
    <source>
        <dbReference type="RuleBase" id="RU003884"/>
    </source>
</evidence>
<keyword evidence="3 10" id="KW-0813">Transport</keyword>
<keyword evidence="7 11" id="KW-0732">Signal</keyword>
<keyword evidence="6 10" id="KW-0812">Transmembrane</keyword>
<evidence type="ECO:0000313" key="14">
    <source>
        <dbReference type="EMBL" id="MEO3989024.1"/>
    </source>
</evidence>
<dbReference type="RefSeq" id="WP_347793544.1">
    <property type="nucleotide sequence ID" value="NZ_JAYMYY010000001.1"/>
</dbReference>
<gene>
    <name evidence="14" type="ORF">VSR74_04200</name>
</gene>
<feature type="domain" description="PapC N-terminal" evidence="13">
    <location>
        <begin position="36"/>
        <end position="182"/>
    </location>
</feature>
<feature type="chain" id="PRO_5046395810" evidence="11">
    <location>
        <begin position="34"/>
        <end position="855"/>
    </location>
</feature>
<keyword evidence="15" id="KW-1185">Reference proteome</keyword>
<dbReference type="PANTHER" id="PTHR30451">
    <property type="entry name" value="OUTER MEMBRANE USHER PROTEIN"/>
    <property type="match status" value="1"/>
</dbReference>
<dbReference type="Pfam" id="PF13954">
    <property type="entry name" value="PapC_N"/>
    <property type="match status" value="1"/>
</dbReference>
<accession>A0ABV0HET8</accession>
<dbReference type="InterPro" id="IPR025885">
    <property type="entry name" value="PapC_N"/>
</dbReference>
<evidence type="ECO:0000259" key="12">
    <source>
        <dbReference type="Pfam" id="PF13953"/>
    </source>
</evidence>
<dbReference type="InterPro" id="IPR042186">
    <property type="entry name" value="FimD_plug_dom"/>
</dbReference>
<evidence type="ECO:0000259" key="13">
    <source>
        <dbReference type="Pfam" id="PF13954"/>
    </source>
</evidence>
<dbReference type="Pfam" id="PF13953">
    <property type="entry name" value="PapC_C"/>
    <property type="match status" value="1"/>
</dbReference>
<keyword evidence="4" id="KW-1134">Transmembrane beta strand</keyword>
<proteinExistence type="inferred from homology"/>
<dbReference type="InterPro" id="IPR025949">
    <property type="entry name" value="PapC-like_C"/>
</dbReference>
<comment type="similarity">
    <text evidence="2 10">Belongs to the fimbrial export usher family.</text>
</comment>
<dbReference type="Proteomes" id="UP001444146">
    <property type="component" value="Unassembled WGS sequence"/>
</dbReference>
<evidence type="ECO:0000313" key="15">
    <source>
        <dbReference type="Proteomes" id="UP001444146"/>
    </source>
</evidence>
<evidence type="ECO:0000256" key="9">
    <source>
        <dbReference type="ARBA" id="ARBA00023237"/>
    </source>
</evidence>
<feature type="domain" description="PapC-like C-terminal" evidence="12">
    <location>
        <begin position="775"/>
        <end position="839"/>
    </location>
</feature>
<evidence type="ECO:0000256" key="8">
    <source>
        <dbReference type="ARBA" id="ARBA00023136"/>
    </source>
</evidence>
<dbReference type="Gene3D" id="2.60.40.2610">
    <property type="entry name" value="Outer membrane usher protein FimD, plug domain"/>
    <property type="match status" value="1"/>
</dbReference>
<dbReference type="PANTHER" id="PTHR30451:SF21">
    <property type="entry name" value="FIMBRIAL USHER DOMAIN-CONTAINING PROTEIN YDET-RELATED"/>
    <property type="match status" value="1"/>
</dbReference>
<keyword evidence="9 10" id="KW-0998">Cell outer membrane</keyword>
<dbReference type="EMBL" id="JAYMYY010000001">
    <property type="protein sequence ID" value="MEO3989024.1"/>
    <property type="molecule type" value="Genomic_DNA"/>
</dbReference>
<keyword evidence="8 10" id="KW-0472">Membrane</keyword>
<keyword evidence="5 10" id="KW-1029">Fimbrium biogenesis</keyword>
<dbReference type="InterPro" id="IPR037224">
    <property type="entry name" value="PapC_N_sf"/>
</dbReference>
<dbReference type="Gene3D" id="2.60.40.2070">
    <property type="match status" value="1"/>
</dbReference>
<dbReference type="InterPro" id="IPR018030">
    <property type="entry name" value="Fimbrial_membr_usher_CS"/>
</dbReference>
<reference evidence="14 15" key="1">
    <citation type="submission" date="2024-01" db="EMBL/GenBank/DDBJ databases">
        <title>Pseudocitrobacter sp. Endophytic strain Cyp-38L.</title>
        <authorList>
            <person name="Amer M.A."/>
            <person name="Hamed S.M."/>
        </authorList>
    </citation>
    <scope>NUCLEOTIDE SEQUENCE [LARGE SCALE GENOMIC DNA]</scope>
    <source>
        <strain evidence="14 15">Cyp38S</strain>
    </source>
</reference>
<evidence type="ECO:0000256" key="1">
    <source>
        <dbReference type="ARBA" id="ARBA00004571"/>
    </source>
</evidence>
<evidence type="ECO:0000256" key="5">
    <source>
        <dbReference type="ARBA" id="ARBA00022558"/>
    </source>
</evidence>
<dbReference type="InterPro" id="IPR000015">
    <property type="entry name" value="Fimb_usher"/>
</dbReference>
<dbReference type="SUPFAM" id="SSF141729">
    <property type="entry name" value="FimD N-terminal domain-like"/>
    <property type="match status" value="1"/>
</dbReference>
<evidence type="ECO:0000256" key="4">
    <source>
        <dbReference type="ARBA" id="ARBA00022452"/>
    </source>
</evidence>